<dbReference type="GO" id="GO:0000155">
    <property type="term" value="F:phosphorelay sensor kinase activity"/>
    <property type="evidence" value="ECO:0007669"/>
    <property type="project" value="InterPro"/>
</dbReference>
<accession>A0A1I0RNB9</accession>
<organism evidence="4 5">
    <name type="scientific">Chitinophaga arvensicola</name>
    <dbReference type="NCBI Taxonomy" id="29529"/>
    <lineage>
        <taxon>Bacteria</taxon>
        <taxon>Pseudomonadati</taxon>
        <taxon>Bacteroidota</taxon>
        <taxon>Chitinophagia</taxon>
        <taxon>Chitinophagales</taxon>
        <taxon>Chitinophagaceae</taxon>
        <taxon>Chitinophaga</taxon>
    </lineage>
</organism>
<feature type="domain" description="Signal transduction histidine kinase internal region" evidence="3">
    <location>
        <begin position="165"/>
        <end position="242"/>
    </location>
</feature>
<gene>
    <name evidence="4" type="ORF">SAMN04488122_3145</name>
</gene>
<feature type="coiled-coil region" evidence="1">
    <location>
        <begin position="146"/>
        <end position="173"/>
    </location>
</feature>
<dbReference type="Proteomes" id="UP000199310">
    <property type="component" value="Unassembled WGS sequence"/>
</dbReference>
<dbReference type="Pfam" id="PF06580">
    <property type="entry name" value="His_kinase"/>
    <property type="match status" value="1"/>
</dbReference>
<feature type="transmembrane region" description="Helical" evidence="2">
    <location>
        <begin position="89"/>
        <end position="111"/>
    </location>
</feature>
<evidence type="ECO:0000256" key="1">
    <source>
        <dbReference type="SAM" id="Coils"/>
    </source>
</evidence>
<reference evidence="5" key="1">
    <citation type="submission" date="2016-10" db="EMBL/GenBank/DDBJ databases">
        <authorList>
            <person name="Varghese N."/>
            <person name="Submissions S."/>
        </authorList>
    </citation>
    <scope>NUCLEOTIDE SEQUENCE [LARGE SCALE GENOMIC DNA]</scope>
    <source>
        <strain evidence="5">DSM 3695</strain>
    </source>
</reference>
<feature type="transmembrane region" description="Helical" evidence="2">
    <location>
        <begin position="25"/>
        <end position="44"/>
    </location>
</feature>
<dbReference type="STRING" id="29529.SAMN04488122_3145"/>
<dbReference type="SUPFAM" id="SSF55874">
    <property type="entry name" value="ATPase domain of HSP90 chaperone/DNA topoisomerase II/histidine kinase"/>
    <property type="match status" value="1"/>
</dbReference>
<sequence length="355" mass="40319">MPLALEKSVALSGSIMKKNISVKKIILTLHILLWSVVLLLPYLVSNAAHDYSIGSIPGSFFTICGVIHIGIFYLHALVLYPRLWNKHYWWAYIPAVIVLIGGSFPLKYAIMAQWFPAVQHDPGTYRFVFAPSFVVYAISLIYCRIKDKLQAEKAQKEQQAEQLSSELKFLRSQVSPHFLFNVLTNLVSLARKKSDQLEPALLMLSDLMRYMLYDTGKKVALSEEVTYLNSYIALQKLRFGQEIAVNTRIAGSRDTAAFTIEPMLLIPFVENAFKHGSGYTPNPSIDIQLFLEKEVLTFEVQNRYDNDPNASKDENSGIGLANVKTRLQLLYPHRHQLQIRNEPPVFQVTLILSLT</sequence>
<keyword evidence="2" id="KW-1133">Transmembrane helix</keyword>
<feature type="transmembrane region" description="Helical" evidence="2">
    <location>
        <begin position="123"/>
        <end position="143"/>
    </location>
</feature>
<dbReference type="InterPro" id="IPR050640">
    <property type="entry name" value="Bact_2-comp_sensor_kinase"/>
</dbReference>
<dbReference type="GO" id="GO:0016020">
    <property type="term" value="C:membrane"/>
    <property type="evidence" value="ECO:0007669"/>
    <property type="project" value="InterPro"/>
</dbReference>
<keyword evidence="5" id="KW-1185">Reference proteome</keyword>
<dbReference type="Gene3D" id="3.30.565.10">
    <property type="entry name" value="Histidine kinase-like ATPase, C-terminal domain"/>
    <property type="match status" value="1"/>
</dbReference>
<proteinExistence type="predicted"/>
<dbReference type="InterPro" id="IPR010559">
    <property type="entry name" value="Sig_transdc_His_kin_internal"/>
</dbReference>
<evidence type="ECO:0000259" key="3">
    <source>
        <dbReference type="Pfam" id="PF06580"/>
    </source>
</evidence>
<keyword evidence="1" id="KW-0175">Coiled coil</keyword>
<name>A0A1I0RNB9_9BACT</name>
<dbReference type="AlphaFoldDB" id="A0A1I0RNB9"/>
<keyword evidence="2" id="KW-0472">Membrane</keyword>
<evidence type="ECO:0000313" key="5">
    <source>
        <dbReference type="Proteomes" id="UP000199310"/>
    </source>
</evidence>
<protein>
    <submittedName>
        <fullName evidence="4">GHKL domain-containing protein</fullName>
    </submittedName>
</protein>
<dbReference type="EMBL" id="FOJG01000001">
    <property type="protein sequence ID" value="SEW42817.1"/>
    <property type="molecule type" value="Genomic_DNA"/>
</dbReference>
<dbReference type="PANTHER" id="PTHR34220:SF7">
    <property type="entry name" value="SENSOR HISTIDINE KINASE YPDA"/>
    <property type="match status" value="1"/>
</dbReference>
<feature type="transmembrane region" description="Helical" evidence="2">
    <location>
        <begin position="56"/>
        <end position="77"/>
    </location>
</feature>
<evidence type="ECO:0000313" key="4">
    <source>
        <dbReference type="EMBL" id="SEW42817.1"/>
    </source>
</evidence>
<dbReference type="InterPro" id="IPR036890">
    <property type="entry name" value="HATPase_C_sf"/>
</dbReference>
<evidence type="ECO:0000256" key="2">
    <source>
        <dbReference type="SAM" id="Phobius"/>
    </source>
</evidence>
<dbReference type="PANTHER" id="PTHR34220">
    <property type="entry name" value="SENSOR HISTIDINE KINASE YPDA"/>
    <property type="match status" value="1"/>
</dbReference>
<keyword evidence="2" id="KW-0812">Transmembrane</keyword>